<dbReference type="KEGG" id="llu:AKJ09_01433"/>
<sequence length="253" mass="26315">MTASPSFSIEALSTSGQLVASATLREDVPVAAGWQGDVVVNAPGMLPRHVVFVASGGKVRAALVDARAPAFVGNLSLSTSWTELVAPCDVRFAGCIARLRAQEAPTSQPGQTSRSMPAPAAAEGSNKGAIIITALAFLVLLPAVIFIGVEAAKAREQTSTLAEAQVPPSPPPTASTTPTAPRKFQRKSATASESPTRPQANDAAAERRVAEALFAGDNVGALQEAETMRSNNPGVPEYRVVVRVLRAKVRRGR</sequence>
<gene>
    <name evidence="3" type="ORF">AKJ09_01433</name>
</gene>
<keyword evidence="4" id="KW-1185">Reference proteome</keyword>
<feature type="region of interest" description="Disordered" evidence="1">
    <location>
        <begin position="160"/>
        <end position="205"/>
    </location>
</feature>
<dbReference type="STRING" id="1391654.AKJ09_01433"/>
<dbReference type="Proteomes" id="UP000064967">
    <property type="component" value="Chromosome"/>
</dbReference>
<protein>
    <submittedName>
        <fullName evidence="3">Uncharacterized protein</fullName>
    </submittedName>
</protein>
<feature type="region of interest" description="Disordered" evidence="1">
    <location>
        <begin position="103"/>
        <end position="122"/>
    </location>
</feature>
<keyword evidence="2" id="KW-1133">Transmembrane helix</keyword>
<name>A0A0K1PNU1_9BACT</name>
<dbReference type="RefSeq" id="WP_169927314.1">
    <property type="nucleotide sequence ID" value="NZ_CP012333.1"/>
</dbReference>
<feature type="transmembrane region" description="Helical" evidence="2">
    <location>
        <begin position="129"/>
        <end position="149"/>
    </location>
</feature>
<feature type="compositionally biased region" description="Polar residues" evidence="1">
    <location>
        <begin position="104"/>
        <end position="115"/>
    </location>
</feature>
<keyword evidence="2" id="KW-0472">Membrane</keyword>
<feature type="compositionally biased region" description="Polar residues" evidence="1">
    <location>
        <begin position="187"/>
        <end position="199"/>
    </location>
</feature>
<reference evidence="3 4" key="1">
    <citation type="submission" date="2015-08" db="EMBL/GenBank/DDBJ databases">
        <authorList>
            <person name="Babu N.S."/>
            <person name="Beckwith C.J."/>
            <person name="Beseler K.G."/>
            <person name="Brison A."/>
            <person name="Carone J.V."/>
            <person name="Caskin T.P."/>
            <person name="Diamond M."/>
            <person name="Durham M.E."/>
            <person name="Foxe J.M."/>
            <person name="Go M."/>
            <person name="Henderson B.A."/>
            <person name="Jones I.B."/>
            <person name="McGettigan J.A."/>
            <person name="Micheletti S.J."/>
            <person name="Nasrallah M.E."/>
            <person name="Ortiz D."/>
            <person name="Piller C.R."/>
            <person name="Privatt S.R."/>
            <person name="Schneider S.L."/>
            <person name="Sharp S."/>
            <person name="Smith T.C."/>
            <person name="Stanton J.D."/>
            <person name="Ullery H.E."/>
            <person name="Wilson R.J."/>
            <person name="Serrano M.G."/>
            <person name="Buck G."/>
            <person name="Lee V."/>
            <person name="Wang Y."/>
            <person name="Carvalho R."/>
            <person name="Voegtly L."/>
            <person name="Shi R."/>
            <person name="Duckworth R."/>
            <person name="Johnson A."/>
            <person name="Loviza R."/>
            <person name="Walstead R."/>
            <person name="Shah Z."/>
            <person name="Kiflezghi M."/>
            <person name="Wade K."/>
            <person name="Ball S.L."/>
            <person name="Bradley K.W."/>
            <person name="Asai D.J."/>
            <person name="Bowman C.A."/>
            <person name="Russell D.A."/>
            <person name="Pope W.H."/>
            <person name="Jacobs-Sera D."/>
            <person name="Hendrix R.W."/>
            <person name="Hatfull G.F."/>
        </authorList>
    </citation>
    <scope>NUCLEOTIDE SEQUENCE [LARGE SCALE GENOMIC DNA]</scope>
    <source>
        <strain evidence="3 4">DSM 27648</strain>
    </source>
</reference>
<accession>A0A0K1PNU1</accession>
<evidence type="ECO:0000313" key="3">
    <source>
        <dbReference type="EMBL" id="AKU94769.1"/>
    </source>
</evidence>
<evidence type="ECO:0000256" key="1">
    <source>
        <dbReference type="SAM" id="MobiDB-lite"/>
    </source>
</evidence>
<keyword evidence="2" id="KW-0812">Transmembrane</keyword>
<evidence type="ECO:0000313" key="4">
    <source>
        <dbReference type="Proteomes" id="UP000064967"/>
    </source>
</evidence>
<proteinExistence type="predicted"/>
<dbReference type="AlphaFoldDB" id="A0A0K1PNU1"/>
<organism evidence="3 4">
    <name type="scientific">Labilithrix luteola</name>
    <dbReference type="NCBI Taxonomy" id="1391654"/>
    <lineage>
        <taxon>Bacteria</taxon>
        <taxon>Pseudomonadati</taxon>
        <taxon>Myxococcota</taxon>
        <taxon>Polyangia</taxon>
        <taxon>Polyangiales</taxon>
        <taxon>Labilitrichaceae</taxon>
        <taxon>Labilithrix</taxon>
    </lineage>
</organism>
<evidence type="ECO:0000256" key="2">
    <source>
        <dbReference type="SAM" id="Phobius"/>
    </source>
</evidence>
<dbReference type="EMBL" id="CP012333">
    <property type="protein sequence ID" value="AKU94769.1"/>
    <property type="molecule type" value="Genomic_DNA"/>
</dbReference>